<feature type="region of interest" description="Disordered" evidence="1">
    <location>
        <begin position="279"/>
        <end position="299"/>
    </location>
</feature>
<dbReference type="OrthoDB" id="3270264at2759"/>
<proteinExistence type="predicted"/>
<feature type="compositionally biased region" description="Polar residues" evidence="1">
    <location>
        <begin position="329"/>
        <end position="338"/>
    </location>
</feature>
<evidence type="ECO:0000256" key="1">
    <source>
        <dbReference type="SAM" id="MobiDB-lite"/>
    </source>
</evidence>
<sequence length="710" mass="78359">MPDVANLEPHFFTSPSTLLKHKIAALLVGGSIAYKSSTLGSLEGARDWDGLILVESREDMCALMVDSVALADLLGVVSTDTARFASLDKRTLAALHINAVRVSGQTQAGLKKSVKILCVRYLVEMACIAREPALLNVLSTKDIRAFDKRYLQHRGWQIQPVTTVQTGELFVMHDADFFVSERDASPGLAFATFGASIDLFLTGRWVHVRDAKAAAILSTISRGFVQKHAGLRDVWLPHDWTTIFTRSSRFSVEYRRALRAARWAPQHWEETLPQSESKSSACLASSSSSESSSSDPESCDDDLLLYWPPPIPHFSFDPPHPSTPEPTIHLQSADSNSENTIPNPHSLIPFATSFSCNCDSARARFAAFPGQDFFWKETVHIAEELHGASLMADPRIHGRTQVPCGVDTQRDVPVVCYPWFEGTMIHEIQFLHSRGAGDHAALLLNAEMQRAEDMLKTYQATVCRGPSSSGVQAFFCDRLRGHKRLRQFYGEGITLPISWGGEGGDGHLPLAELLSMPLLINGRPYPTLNAICATALNLLAPRADDLVVLGFGDAHGGNVLLGAQPQASSRPALLYVDYEAAGWHSPWLDIAKPLYNDVFFNLLYADALEIDLGATGAVRTRKAGEVLEVDVRLPQSEIARCLWEIKRRFVLEPFIAGLAEADKEGWKERLGHALFCCALLTRNYIDCPEVFFANLAVGVMLTDWHGWELI</sequence>
<protein>
    <submittedName>
        <fullName evidence="2">Uncharacterized protein</fullName>
    </submittedName>
</protein>
<accession>A0A166QY68</accession>
<keyword evidence="3" id="KW-1185">Reference proteome</keyword>
<organism evidence="2 3">
    <name type="scientific">Athelia psychrophila</name>
    <dbReference type="NCBI Taxonomy" id="1759441"/>
    <lineage>
        <taxon>Eukaryota</taxon>
        <taxon>Fungi</taxon>
        <taxon>Dikarya</taxon>
        <taxon>Basidiomycota</taxon>
        <taxon>Agaricomycotina</taxon>
        <taxon>Agaricomycetes</taxon>
        <taxon>Agaricomycetidae</taxon>
        <taxon>Atheliales</taxon>
        <taxon>Atheliaceae</taxon>
        <taxon>Athelia</taxon>
    </lineage>
</organism>
<name>A0A166QY68_9AGAM</name>
<evidence type="ECO:0000313" key="3">
    <source>
        <dbReference type="Proteomes" id="UP000076532"/>
    </source>
</evidence>
<reference evidence="2 3" key="1">
    <citation type="journal article" date="2016" name="Mol. Biol. Evol.">
        <title>Comparative Genomics of Early-Diverging Mushroom-Forming Fungi Provides Insights into the Origins of Lignocellulose Decay Capabilities.</title>
        <authorList>
            <person name="Nagy L.G."/>
            <person name="Riley R."/>
            <person name="Tritt A."/>
            <person name="Adam C."/>
            <person name="Daum C."/>
            <person name="Floudas D."/>
            <person name="Sun H."/>
            <person name="Yadav J.S."/>
            <person name="Pangilinan J."/>
            <person name="Larsson K.H."/>
            <person name="Matsuura K."/>
            <person name="Barry K."/>
            <person name="Labutti K."/>
            <person name="Kuo R."/>
            <person name="Ohm R.A."/>
            <person name="Bhattacharya S.S."/>
            <person name="Shirouzu T."/>
            <person name="Yoshinaga Y."/>
            <person name="Martin F.M."/>
            <person name="Grigoriev I.V."/>
            <person name="Hibbett D.S."/>
        </authorList>
    </citation>
    <scope>NUCLEOTIDE SEQUENCE [LARGE SCALE GENOMIC DNA]</scope>
    <source>
        <strain evidence="2 3">CBS 109695</strain>
    </source>
</reference>
<feature type="compositionally biased region" description="Low complexity" evidence="1">
    <location>
        <begin position="279"/>
        <end position="296"/>
    </location>
</feature>
<feature type="region of interest" description="Disordered" evidence="1">
    <location>
        <begin position="316"/>
        <end position="338"/>
    </location>
</feature>
<dbReference type="AlphaFoldDB" id="A0A166QY68"/>
<evidence type="ECO:0000313" key="2">
    <source>
        <dbReference type="EMBL" id="KZP27688.1"/>
    </source>
</evidence>
<gene>
    <name evidence="2" type="ORF">FIBSPDRAFT_927977</name>
</gene>
<dbReference type="Proteomes" id="UP000076532">
    <property type="component" value="Unassembled WGS sequence"/>
</dbReference>
<dbReference type="EMBL" id="KV417507">
    <property type="protein sequence ID" value="KZP27688.1"/>
    <property type="molecule type" value="Genomic_DNA"/>
</dbReference>